<dbReference type="InterPro" id="IPR036259">
    <property type="entry name" value="MFS_trans_sf"/>
</dbReference>
<feature type="transmembrane region" description="Helical" evidence="5">
    <location>
        <begin position="163"/>
        <end position="180"/>
    </location>
</feature>
<dbReference type="InterPro" id="IPR020846">
    <property type="entry name" value="MFS_dom"/>
</dbReference>
<gene>
    <name evidence="7" type="ORF">AVDCRST_MAG22-1754</name>
</gene>
<keyword evidence="2 5" id="KW-0812">Transmembrane</keyword>
<protein>
    <recommendedName>
        <fullName evidence="6">Major facilitator superfamily (MFS) profile domain-containing protein</fullName>
    </recommendedName>
</protein>
<comment type="subcellular location">
    <subcellularLocation>
        <location evidence="1">Cell membrane</location>
        <topology evidence="1">Multi-pass membrane protein</topology>
    </subcellularLocation>
</comment>
<evidence type="ECO:0000259" key="6">
    <source>
        <dbReference type="PROSITE" id="PS50850"/>
    </source>
</evidence>
<organism evidence="7">
    <name type="scientific">uncultured Rubrobacteraceae bacterium</name>
    <dbReference type="NCBI Taxonomy" id="349277"/>
    <lineage>
        <taxon>Bacteria</taxon>
        <taxon>Bacillati</taxon>
        <taxon>Actinomycetota</taxon>
        <taxon>Rubrobacteria</taxon>
        <taxon>Rubrobacterales</taxon>
        <taxon>Rubrobacteraceae</taxon>
        <taxon>environmental samples</taxon>
    </lineage>
</organism>
<keyword evidence="4 5" id="KW-0472">Membrane</keyword>
<dbReference type="CDD" id="cd06174">
    <property type="entry name" value="MFS"/>
    <property type="match status" value="1"/>
</dbReference>
<feature type="domain" description="Major facilitator superfamily (MFS) profile" evidence="6">
    <location>
        <begin position="1"/>
        <end position="403"/>
    </location>
</feature>
<evidence type="ECO:0000256" key="1">
    <source>
        <dbReference type="ARBA" id="ARBA00004651"/>
    </source>
</evidence>
<proteinExistence type="predicted"/>
<evidence type="ECO:0000256" key="3">
    <source>
        <dbReference type="ARBA" id="ARBA00022989"/>
    </source>
</evidence>
<accession>A0A6J4PG88</accession>
<reference evidence="7" key="1">
    <citation type="submission" date="2020-02" db="EMBL/GenBank/DDBJ databases">
        <authorList>
            <person name="Meier V. D."/>
        </authorList>
    </citation>
    <scope>NUCLEOTIDE SEQUENCE</scope>
    <source>
        <strain evidence="7">AVDCRST_MAG22</strain>
    </source>
</reference>
<dbReference type="GO" id="GO:0005886">
    <property type="term" value="C:plasma membrane"/>
    <property type="evidence" value="ECO:0007669"/>
    <property type="project" value="UniProtKB-SubCell"/>
</dbReference>
<evidence type="ECO:0000256" key="4">
    <source>
        <dbReference type="ARBA" id="ARBA00023136"/>
    </source>
</evidence>
<dbReference type="Gene3D" id="1.20.1250.20">
    <property type="entry name" value="MFS general substrate transporter like domains"/>
    <property type="match status" value="1"/>
</dbReference>
<keyword evidence="3 5" id="KW-1133">Transmembrane helix</keyword>
<name>A0A6J4PG88_9ACTN</name>
<dbReference type="Pfam" id="PF07690">
    <property type="entry name" value="MFS_1"/>
    <property type="match status" value="1"/>
</dbReference>
<evidence type="ECO:0000256" key="5">
    <source>
        <dbReference type="SAM" id="Phobius"/>
    </source>
</evidence>
<feature type="transmembrane region" description="Helical" evidence="5">
    <location>
        <begin position="43"/>
        <end position="65"/>
    </location>
</feature>
<dbReference type="SUPFAM" id="SSF103473">
    <property type="entry name" value="MFS general substrate transporter"/>
    <property type="match status" value="1"/>
</dbReference>
<dbReference type="GO" id="GO:0022857">
    <property type="term" value="F:transmembrane transporter activity"/>
    <property type="evidence" value="ECO:0007669"/>
    <property type="project" value="InterPro"/>
</dbReference>
<dbReference type="PANTHER" id="PTHR23530">
    <property type="entry name" value="TRANSPORT PROTEIN-RELATED"/>
    <property type="match status" value="1"/>
</dbReference>
<feature type="transmembrane region" description="Helical" evidence="5">
    <location>
        <begin position="376"/>
        <end position="397"/>
    </location>
</feature>
<evidence type="ECO:0000313" key="7">
    <source>
        <dbReference type="EMBL" id="CAA9409152.1"/>
    </source>
</evidence>
<feature type="transmembrane region" description="Helical" evidence="5">
    <location>
        <begin position="294"/>
        <end position="322"/>
    </location>
</feature>
<feature type="transmembrane region" description="Helical" evidence="5">
    <location>
        <begin position="77"/>
        <end position="95"/>
    </location>
</feature>
<dbReference type="PROSITE" id="PS50850">
    <property type="entry name" value="MFS"/>
    <property type="match status" value="1"/>
</dbReference>
<dbReference type="AlphaFoldDB" id="A0A6J4PG88"/>
<dbReference type="InterPro" id="IPR053160">
    <property type="entry name" value="MFS_DHA3_Transporter"/>
</dbReference>
<dbReference type="EMBL" id="CADCUV010000072">
    <property type="protein sequence ID" value="CAA9409152.1"/>
    <property type="molecule type" value="Genomic_DNA"/>
</dbReference>
<feature type="transmembrane region" description="Helical" evidence="5">
    <location>
        <begin position="253"/>
        <end position="274"/>
    </location>
</feature>
<feature type="transmembrane region" description="Helical" evidence="5">
    <location>
        <begin position="7"/>
        <end position="31"/>
    </location>
</feature>
<dbReference type="PANTHER" id="PTHR23530:SF1">
    <property type="entry name" value="PERMEASE, MAJOR FACILITATOR SUPERFAMILY-RELATED"/>
    <property type="match status" value="1"/>
</dbReference>
<sequence>MNSLRPYPVYLGIKGAFALFFMLWATVASVYRIEEVGLDPLRLVLLGTALEVAVLVFEVPTGVLADTYGRRRSVITGFLLMGSGFALEGAVPTFATVLVAQAVWGVGYTFLSGALEAWIADEAPERDLGRVYLRGEQADYAGSLLGVILSVALATYALNLPLLLGGFLTVGLGVALFFTMPERNFNPSPREGRSSLQQVRATARGGIRLARARPVLLILFSVAVFTGMSAEGFDRLYAKHFLDGLGLPSLGSLDTVVWFGILSAGTLILSYLAAEVLGRRLNVGDASVAARMLLVLNACTIVGMLAFALAGSFAFALAAFWFTSLARTLAEPLYLTWLNEGLEPRVRATVLSMGSQAEAFGEASAGPVIGAIGNLAGVRTALTVASLILSPALLLYARAIRHRGRPDLEDEPTRDRRP</sequence>
<evidence type="ECO:0000256" key="2">
    <source>
        <dbReference type="ARBA" id="ARBA00022692"/>
    </source>
</evidence>
<feature type="transmembrane region" description="Helical" evidence="5">
    <location>
        <begin position="214"/>
        <end position="233"/>
    </location>
</feature>
<dbReference type="InterPro" id="IPR011701">
    <property type="entry name" value="MFS"/>
</dbReference>